<keyword evidence="3" id="KW-0813">Transport</keyword>
<feature type="compositionally biased region" description="Acidic residues" evidence="7">
    <location>
        <begin position="587"/>
        <end position="598"/>
    </location>
</feature>
<keyword evidence="4 8" id="KW-0812">Transmembrane</keyword>
<feature type="region of interest" description="Disordered" evidence="7">
    <location>
        <begin position="1"/>
        <end position="22"/>
    </location>
</feature>
<dbReference type="Proteomes" id="UP000224634">
    <property type="component" value="Unassembled WGS sequence"/>
</dbReference>
<feature type="transmembrane region" description="Helical" evidence="8">
    <location>
        <begin position="536"/>
        <end position="558"/>
    </location>
</feature>
<feature type="transmembrane region" description="Helical" evidence="8">
    <location>
        <begin position="472"/>
        <end position="496"/>
    </location>
</feature>
<dbReference type="InterPro" id="IPR000109">
    <property type="entry name" value="POT_fam"/>
</dbReference>
<evidence type="ECO:0000256" key="3">
    <source>
        <dbReference type="ARBA" id="ARBA00022448"/>
    </source>
</evidence>
<evidence type="ECO:0000256" key="2">
    <source>
        <dbReference type="ARBA" id="ARBA00005982"/>
    </source>
</evidence>
<name>A0A2B7YXV3_POLH7</name>
<dbReference type="SUPFAM" id="SSF103473">
    <property type="entry name" value="MFS general substrate transporter"/>
    <property type="match status" value="1"/>
</dbReference>
<organism evidence="9 10">
    <name type="scientific">Polytolypa hystricis (strain UAMH7299)</name>
    <dbReference type="NCBI Taxonomy" id="1447883"/>
    <lineage>
        <taxon>Eukaryota</taxon>
        <taxon>Fungi</taxon>
        <taxon>Dikarya</taxon>
        <taxon>Ascomycota</taxon>
        <taxon>Pezizomycotina</taxon>
        <taxon>Eurotiomycetes</taxon>
        <taxon>Eurotiomycetidae</taxon>
        <taxon>Onygenales</taxon>
        <taxon>Onygenales incertae sedis</taxon>
        <taxon>Polytolypa</taxon>
    </lineage>
</organism>
<dbReference type="GO" id="GO:0005886">
    <property type="term" value="C:plasma membrane"/>
    <property type="evidence" value="ECO:0007669"/>
    <property type="project" value="UniProtKB-ARBA"/>
</dbReference>
<dbReference type="AlphaFoldDB" id="A0A2B7YXV3"/>
<keyword evidence="6 8" id="KW-0472">Membrane</keyword>
<keyword evidence="5 8" id="KW-1133">Transmembrane helix</keyword>
<feature type="region of interest" description="Disordered" evidence="7">
    <location>
        <begin position="572"/>
        <end position="605"/>
    </location>
</feature>
<evidence type="ECO:0000313" key="10">
    <source>
        <dbReference type="Proteomes" id="UP000224634"/>
    </source>
</evidence>
<feature type="transmembrane region" description="Helical" evidence="8">
    <location>
        <begin position="508"/>
        <end position="530"/>
    </location>
</feature>
<keyword evidence="10" id="KW-1185">Reference proteome</keyword>
<gene>
    <name evidence="9" type="ORF">AJ80_01810</name>
</gene>
<evidence type="ECO:0000256" key="5">
    <source>
        <dbReference type="ARBA" id="ARBA00022989"/>
    </source>
</evidence>
<dbReference type="Gene3D" id="1.20.1250.20">
    <property type="entry name" value="MFS general substrate transporter like domains"/>
    <property type="match status" value="1"/>
</dbReference>
<comment type="subcellular location">
    <subcellularLocation>
        <location evidence="1">Membrane</location>
        <topology evidence="1">Multi-pass membrane protein</topology>
    </subcellularLocation>
</comment>
<feature type="transmembrane region" description="Helical" evidence="8">
    <location>
        <begin position="229"/>
        <end position="251"/>
    </location>
</feature>
<feature type="transmembrane region" description="Helical" evidence="8">
    <location>
        <begin position="172"/>
        <end position="191"/>
    </location>
</feature>
<dbReference type="Pfam" id="PF00854">
    <property type="entry name" value="PTR2"/>
    <property type="match status" value="1"/>
</dbReference>
<evidence type="ECO:0008006" key="11">
    <source>
        <dbReference type="Google" id="ProtNLM"/>
    </source>
</evidence>
<comment type="similarity">
    <text evidence="2">Belongs to the major facilitator superfamily. Proton-dependent oligopeptide transporter (POT/PTR) (TC 2.A.17) family.</text>
</comment>
<evidence type="ECO:0000256" key="8">
    <source>
        <dbReference type="SAM" id="Phobius"/>
    </source>
</evidence>
<feature type="transmembrane region" description="Helical" evidence="8">
    <location>
        <begin position="257"/>
        <end position="278"/>
    </location>
</feature>
<dbReference type="EMBL" id="PDNA01000016">
    <property type="protein sequence ID" value="PGH26496.1"/>
    <property type="molecule type" value="Genomic_DNA"/>
</dbReference>
<evidence type="ECO:0000313" key="9">
    <source>
        <dbReference type="EMBL" id="PGH26496.1"/>
    </source>
</evidence>
<dbReference type="InterPro" id="IPR036259">
    <property type="entry name" value="MFS_trans_sf"/>
</dbReference>
<accession>A0A2B7YXV3</accession>
<evidence type="ECO:0000256" key="7">
    <source>
        <dbReference type="SAM" id="MobiDB-lite"/>
    </source>
</evidence>
<sequence length="605" mass="66859">MAADEKIETARSETNVPEKSEGIAIYTLSQTDSEDATPTDEELETLRRVPGRIPWICFTVAFVELCERFAYYGTTAVLVNFIQRPLPEGSTTGADPHSDGRPGALGFGQRASTGLTTFNRFWAYFMPLIGGYMADAHWGRMKTIQTSIAVAMFGHIIMIISAIPAVIKNPNGALGCLAVGLIFFGAGVGGFKPNISPLMVEQLKEQKIHVVVRGNEKVIIDPALTTQRIFMYFYFCVNIGGVIGQVTMVYAERYVGFWLSFFLPTVMFLLCPAVLWAFNKKYVHREPTGSVLGKAVSLVKFALKGKISANPVKTVRNIQSPTFWDDVKPSNVQNKPSFMTFDDAWVDEVARGCKACGVFLFYPIFWLAYNQIEGNLLSQAATMELHGVPNDLLTNMNPLGILIMIPILDKIIYPLLRRLKIRFSPLKRMTAGFFISCGAMVWAAVVQSQIYAKGKCGKYMNTCDVPAAPLNVWIQTGSYVLVGLSEIMASITGLEYAYTKAPSNMRSLVFGFFHFTSALSSALGQAFVGLSEDPLLVWNYGSVAIIAFFGGLGFWFTFRGYDEQEEQLNMLPESSFRGKNQGRGGAEEEEKLAEVVDEEAARARA</sequence>
<evidence type="ECO:0000256" key="4">
    <source>
        <dbReference type="ARBA" id="ARBA00022692"/>
    </source>
</evidence>
<feature type="transmembrane region" description="Helical" evidence="8">
    <location>
        <begin position="148"/>
        <end position="166"/>
    </location>
</feature>
<comment type="caution">
    <text evidence="9">The sequence shown here is derived from an EMBL/GenBank/DDBJ whole genome shotgun (WGS) entry which is preliminary data.</text>
</comment>
<evidence type="ECO:0000256" key="6">
    <source>
        <dbReference type="ARBA" id="ARBA00023136"/>
    </source>
</evidence>
<dbReference type="GO" id="GO:0071916">
    <property type="term" value="F:dipeptide transmembrane transporter activity"/>
    <property type="evidence" value="ECO:0007669"/>
    <property type="project" value="UniProtKB-ARBA"/>
</dbReference>
<feature type="compositionally biased region" description="Basic and acidic residues" evidence="7">
    <location>
        <begin position="1"/>
        <end position="21"/>
    </location>
</feature>
<evidence type="ECO:0000256" key="1">
    <source>
        <dbReference type="ARBA" id="ARBA00004141"/>
    </source>
</evidence>
<feature type="transmembrane region" description="Helical" evidence="8">
    <location>
        <begin position="433"/>
        <end position="452"/>
    </location>
</feature>
<dbReference type="PANTHER" id="PTHR11654">
    <property type="entry name" value="OLIGOPEPTIDE TRANSPORTER-RELATED"/>
    <property type="match status" value="1"/>
</dbReference>
<protein>
    <recommendedName>
        <fullName evidence="11">POT family proton-dependent oligopeptide transporter</fullName>
    </recommendedName>
</protein>
<reference evidence="9 10" key="1">
    <citation type="submission" date="2017-10" db="EMBL/GenBank/DDBJ databases">
        <title>Comparative genomics in systemic dimorphic fungi from Ajellomycetaceae.</title>
        <authorList>
            <person name="Munoz J.F."/>
            <person name="Mcewen J.G."/>
            <person name="Clay O.K."/>
            <person name="Cuomo C.A."/>
        </authorList>
    </citation>
    <scope>NUCLEOTIDE SEQUENCE [LARGE SCALE GENOMIC DNA]</scope>
    <source>
        <strain evidence="9 10">UAMH7299</strain>
    </source>
</reference>
<proteinExistence type="inferred from homology"/>
<dbReference type="OrthoDB" id="8904098at2759"/>
<dbReference type="FunFam" id="1.20.1250.20:FF:000085">
    <property type="entry name" value="MFS peptide transporter Ptr2"/>
    <property type="match status" value="1"/>
</dbReference>